<evidence type="ECO:0000313" key="7">
    <source>
        <dbReference type="Proteomes" id="UP001256588"/>
    </source>
</evidence>
<dbReference type="Pfam" id="PF00005">
    <property type="entry name" value="ABC_tran"/>
    <property type="match status" value="1"/>
</dbReference>
<evidence type="ECO:0000256" key="4">
    <source>
        <dbReference type="ARBA" id="ARBA00022840"/>
    </source>
</evidence>
<dbReference type="RefSeq" id="WP_310237025.1">
    <property type="nucleotide sequence ID" value="NZ_JAVDWO010000013.1"/>
</dbReference>
<keyword evidence="3" id="KW-0547">Nucleotide-binding</keyword>
<evidence type="ECO:0000256" key="1">
    <source>
        <dbReference type="ARBA" id="ARBA00005417"/>
    </source>
</evidence>
<name>A0ABU1XZE5_9GAMM</name>
<dbReference type="InterPro" id="IPR050683">
    <property type="entry name" value="Bact_Polysacc_Export_ATP-bd"/>
</dbReference>
<dbReference type="InterPro" id="IPR027417">
    <property type="entry name" value="P-loop_NTPase"/>
</dbReference>
<organism evidence="6 7">
    <name type="scientific">Luteimonas terrae</name>
    <dbReference type="NCBI Taxonomy" id="1530191"/>
    <lineage>
        <taxon>Bacteria</taxon>
        <taxon>Pseudomonadati</taxon>
        <taxon>Pseudomonadota</taxon>
        <taxon>Gammaproteobacteria</taxon>
        <taxon>Lysobacterales</taxon>
        <taxon>Lysobacteraceae</taxon>
        <taxon>Luteimonas</taxon>
    </lineage>
</organism>
<evidence type="ECO:0000313" key="6">
    <source>
        <dbReference type="EMBL" id="MDR7194159.1"/>
    </source>
</evidence>
<dbReference type="GO" id="GO:0005524">
    <property type="term" value="F:ATP binding"/>
    <property type="evidence" value="ECO:0007669"/>
    <property type="project" value="UniProtKB-KW"/>
</dbReference>
<dbReference type="Pfam" id="PF14524">
    <property type="entry name" value="Wzt_C"/>
    <property type="match status" value="1"/>
</dbReference>
<keyword evidence="7" id="KW-1185">Reference proteome</keyword>
<dbReference type="PROSITE" id="PS50893">
    <property type="entry name" value="ABC_TRANSPORTER_2"/>
    <property type="match status" value="1"/>
</dbReference>
<dbReference type="PANTHER" id="PTHR46743">
    <property type="entry name" value="TEICHOIC ACIDS EXPORT ATP-BINDING PROTEIN TAGH"/>
    <property type="match status" value="1"/>
</dbReference>
<dbReference type="InterPro" id="IPR003593">
    <property type="entry name" value="AAA+_ATPase"/>
</dbReference>
<keyword evidence="4 6" id="KW-0067">ATP-binding</keyword>
<dbReference type="InterPro" id="IPR015860">
    <property type="entry name" value="ABC_transpr_TagH-like"/>
</dbReference>
<feature type="domain" description="ABC transporter" evidence="5">
    <location>
        <begin position="38"/>
        <end position="256"/>
    </location>
</feature>
<dbReference type="Proteomes" id="UP001256588">
    <property type="component" value="Unassembled WGS sequence"/>
</dbReference>
<comment type="similarity">
    <text evidence="1">Belongs to the ABC transporter superfamily.</text>
</comment>
<dbReference type="InterPro" id="IPR029439">
    <property type="entry name" value="Wzt_C"/>
</dbReference>
<dbReference type="SMART" id="SM00382">
    <property type="entry name" value="AAA"/>
    <property type="match status" value="1"/>
</dbReference>
<dbReference type="CDD" id="cd10147">
    <property type="entry name" value="Wzt_C-like"/>
    <property type="match status" value="1"/>
</dbReference>
<comment type="caution">
    <text evidence="6">The sequence shown here is derived from an EMBL/GenBank/DDBJ whole genome shotgun (WGS) entry which is preliminary data.</text>
</comment>
<gene>
    <name evidence="6" type="ORF">J2W68_002901</name>
</gene>
<sequence length="451" mass="49703">MSSEIGVETGNDDLVIDACGVGKCYQIYERPSHRLLQGLFGDSRRFYREFWALRGISLQVRRGETLGIIGKNGSGKSTLLQMIAGTLAPTEGQVAIQGRIAALLELGSGFNPDFTGRENVHLNASILGLTSAQIDARMQQILDFADIGAFIDQPIRNYSSGMVMRLAFSVMAHVDADVLIIDEALAVGDAFFTQKCMRFLREFKARGTLLFVSHDDAAVTGLCDKALWIDGGKTMAYGESRDVVQQYLESVISSRQGEASMRTAGGEGAVEVRQRHDMRRDLVNASNLRNDIEVRAFDPEVQGFGEMRARISEVTLRDDQGRDLSWCVGGESVVLDIDFVADGQLERPIVGFYVKDRLGQLLFGDNTYVSTLGREAGFAEGTRARARFEFEMPRLKAGDYFITVGIADGSKDEHVIQHWVHEALALKSLCQSWSIGILGLPMSRIALEVLE</sequence>
<dbReference type="CDD" id="cd03220">
    <property type="entry name" value="ABC_KpsT_Wzt"/>
    <property type="match status" value="1"/>
</dbReference>
<evidence type="ECO:0000259" key="5">
    <source>
        <dbReference type="PROSITE" id="PS50893"/>
    </source>
</evidence>
<evidence type="ECO:0000256" key="2">
    <source>
        <dbReference type="ARBA" id="ARBA00022448"/>
    </source>
</evidence>
<evidence type="ECO:0000256" key="3">
    <source>
        <dbReference type="ARBA" id="ARBA00022741"/>
    </source>
</evidence>
<proteinExistence type="inferred from homology"/>
<reference evidence="6 7" key="1">
    <citation type="submission" date="2023-07" db="EMBL/GenBank/DDBJ databases">
        <title>Sorghum-associated microbial communities from plants grown in Nebraska, USA.</title>
        <authorList>
            <person name="Schachtman D."/>
        </authorList>
    </citation>
    <scope>NUCLEOTIDE SEQUENCE [LARGE SCALE GENOMIC DNA]</scope>
    <source>
        <strain evidence="6 7">4099</strain>
    </source>
</reference>
<accession>A0ABU1XZE5</accession>
<keyword evidence="2" id="KW-0813">Transport</keyword>
<dbReference type="PANTHER" id="PTHR46743:SF2">
    <property type="entry name" value="TEICHOIC ACIDS EXPORT ATP-BINDING PROTEIN TAGH"/>
    <property type="match status" value="1"/>
</dbReference>
<dbReference type="InterPro" id="IPR003439">
    <property type="entry name" value="ABC_transporter-like_ATP-bd"/>
</dbReference>
<protein>
    <submittedName>
        <fullName evidence="6">Lipopolysaccharide transport system ATP-binding protein</fullName>
    </submittedName>
</protein>
<dbReference type="SUPFAM" id="SSF52540">
    <property type="entry name" value="P-loop containing nucleoside triphosphate hydrolases"/>
    <property type="match status" value="1"/>
</dbReference>
<dbReference type="EMBL" id="JAVDWO010000013">
    <property type="protein sequence ID" value="MDR7194159.1"/>
    <property type="molecule type" value="Genomic_DNA"/>
</dbReference>
<dbReference type="Gene3D" id="2.70.50.60">
    <property type="entry name" value="abc- transporter (atp binding component) like domain"/>
    <property type="match status" value="1"/>
</dbReference>
<dbReference type="Gene3D" id="3.40.50.300">
    <property type="entry name" value="P-loop containing nucleotide triphosphate hydrolases"/>
    <property type="match status" value="1"/>
</dbReference>